<accession>A0ABP9X851</accession>
<evidence type="ECO:0000313" key="1">
    <source>
        <dbReference type="EMBL" id="GAA5531567.1"/>
    </source>
</evidence>
<organism evidence="1 2">
    <name type="scientific">Herpetosiphon gulosus</name>
    <dbReference type="NCBI Taxonomy" id="1973496"/>
    <lineage>
        <taxon>Bacteria</taxon>
        <taxon>Bacillati</taxon>
        <taxon>Chloroflexota</taxon>
        <taxon>Chloroflexia</taxon>
        <taxon>Herpetosiphonales</taxon>
        <taxon>Herpetosiphonaceae</taxon>
        <taxon>Herpetosiphon</taxon>
    </lineage>
</organism>
<dbReference type="InterPro" id="IPR006530">
    <property type="entry name" value="YD"/>
</dbReference>
<reference evidence="1 2" key="1">
    <citation type="submission" date="2024-02" db="EMBL/GenBank/DDBJ databases">
        <title>Herpetosiphon gulosus NBRC 112829.</title>
        <authorList>
            <person name="Ichikawa N."/>
            <person name="Katano-Makiyama Y."/>
            <person name="Hidaka K."/>
        </authorList>
    </citation>
    <scope>NUCLEOTIDE SEQUENCE [LARGE SCALE GENOMIC DNA]</scope>
    <source>
        <strain evidence="1 2">NBRC 112829</strain>
    </source>
</reference>
<dbReference type="InterPro" id="IPR022385">
    <property type="entry name" value="Rhs_assc_core"/>
</dbReference>
<evidence type="ECO:0008006" key="3">
    <source>
        <dbReference type="Google" id="ProtNLM"/>
    </source>
</evidence>
<name>A0ABP9X851_9CHLR</name>
<dbReference type="Pfam" id="PF05593">
    <property type="entry name" value="RHS_repeat"/>
    <property type="match status" value="1"/>
</dbReference>
<comment type="caution">
    <text evidence="1">The sequence shown here is derived from an EMBL/GenBank/DDBJ whole genome shotgun (WGS) entry which is preliminary data.</text>
</comment>
<keyword evidence="2" id="KW-1185">Reference proteome</keyword>
<proteinExistence type="predicted"/>
<dbReference type="Gene3D" id="2.180.10.10">
    <property type="entry name" value="RHS repeat-associated core"/>
    <property type="match status" value="1"/>
</dbReference>
<dbReference type="NCBIfam" id="TIGR03696">
    <property type="entry name" value="Rhs_assc_core"/>
    <property type="match status" value="1"/>
</dbReference>
<sequence length="480" mass="51532">MTSGYTHDANGNLTTTPDATYTYDAANRVTSSTTSAGTTTYGYDGWGNLVRVTTNGQVQDLVLDEAAGLPQVLGTVTANGTTRVARDPAGLLHQTSGGQVSTLLTDLVGSVRQGITPSGTTLFSQTFTVDGVPVAHSGSATSAFGFTGEWTNSLDGLVYLRARHYLPTMGRFIQRDTDAGSSLAPASLHRYAYVDNNPATWTDPTGHRKGLQPDGSWEGCQIILGNPEDQCTWQDYLDFFKSDSGDDFWTMVKQGVKRIERLPRDIVLGAVAAYNDPIGTLDAMRKAPGQLVQTCLQGTLCYNYEALGDCVFDLGGIAVGGGFGGAGVVDDFARIRPTRKKFDLGTAIGDWMDDPAVRNGMRVKPIPDYYDVVGHGLPDYMFGPDKQKLTAKQVADIIRAQPDYKGGSIRLISCHTGTCPTGFAQQLANEMNVQVLGAHGSVFVDELGTMTVSNPIIAIEGKKFIRKPGPGIWRVFFPSK</sequence>
<dbReference type="Proteomes" id="UP001428290">
    <property type="component" value="Unassembled WGS sequence"/>
</dbReference>
<gene>
    <name evidence="1" type="ORF">Hgul01_05392</name>
</gene>
<dbReference type="PANTHER" id="PTHR32305:SF15">
    <property type="entry name" value="PROTEIN RHSA-RELATED"/>
    <property type="match status" value="1"/>
</dbReference>
<dbReference type="InterPro" id="IPR050708">
    <property type="entry name" value="T6SS_VgrG/RHS"/>
</dbReference>
<dbReference type="InterPro" id="IPR031325">
    <property type="entry name" value="RHS_repeat"/>
</dbReference>
<dbReference type="PANTHER" id="PTHR32305">
    <property type="match status" value="1"/>
</dbReference>
<dbReference type="NCBIfam" id="TIGR01643">
    <property type="entry name" value="YD_repeat_2x"/>
    <property type="match status" value="1"/>
</dbReference>
<dbReference type="EMBL" id="BAABRU010000065">
    <property type="protein sequence ID" value="GAA5531567.1"/>
    <property type="molecule type" value="Genomic_DNA"/>
</dbReference>
<evidence type="ECO:0000313" key="2">
    <source>
        <dbReference type="Proteomes" id="UP001428290"/>
    </source>
</evidence>
<protein>
    <recommendedName>
        <fullName evidence="3">RHS repeat-associated core domain-containing protein</fullName>
    </recommendedName>
</protein>